<reference evidence="4 5" key="1">
    <citation type="submission" date="2020-02" db="EMBL/GenBank/DDBJ databases">
        <title>Genome sequence of the type strain CCBAU10050 of Rhizobium daejeonense.</title>
        <authorList>
            <person name="Gao J."/>
            <person name="Sun J."/>
        </authorList>
    </citation>
    <scope>NUCLEOTIDE SEQUENCE [LARGE SCALE GENOMIC DNA]</scope>
    <source>
        <strain evidence="4 5">CCBAU10050</strain>
    </source>
</reference>
<feature type="domain" description="Methyltransferase" evidence="3">
    <location>
        <begin position="40"/>
        <end position="128"/>
    </location>
</feature>
<dbReference type="AlphaFoldDB" id="A0A6M1S669"/>
<keyword evidence="2 4" id="KW-0808">Transferase</keyword>
<dbReference type="InterPro" id="IPR029063">
    <property type="entry name" value="SAM-dependent_MTases_sf"/>
</dbReference>
<evidence type="ECO:0000313" key="5">
    <source>
        <dbReference type="Proteomes" id="UP000477849"/>
    </source>
</evidence>
<dbReference type="Gene3D" id="3.40.50.150">
    <property type="entry name" value="Vaccinia Virus protein VP39"/>
    <property type="match status" value="1"/>
</dbReference>
<name>A0A6M1S669_9HYPH</name>
<comment type="caution">
    <text evidence="4">The sequence shown here is derived from an EMBL/GenBank/DDBJ whole genome shotgun (WGS) entry which is preliminary data.</text>
</comment>
<sequence length="193" mass="21233">MNRPIPFYDENAETYAGRSRNLPTERLEVFARQVTAGGAILELGCGAGEDSEWLAARGFVVTPTDGSSGMAAEAEKRLGRPVRVMRFDELDEVNVYDGVWACACLLHVPRAGLSDVLARIRRALRSGGVFYASYKAGETEGSDRFGRHYNRPSSEWLSNAYRDAGWPEPSIERVMGGGYDGEPTEWLHVTAIA</sequence>
<evidence type="ECO:0000259" key="3">
    <source>
        <dbReference type="Pfam" id="PF13649"/>
    </source>
</evidence>
<keyword evidence="1 4" id="KW-0489">Methyltransferase</keyword>
<organism evidence="4 5">
    <name type="scientific">Rhizobium daejeonense</name>
    <dbReference type="NCBI Taxonomy" id="240521"/>
    <lineage>
        <taxon>Bacteria</taxon>
        <taxon>Pseudomonadati</taxon>
        <taxon>Pseudomonadota</taxon>
        <taxon>Alphaproteobacteria</taxon>
        <taxon>Hyphomicrobiales</taxon>
        <taxon>Rhizobiaceae</taxon>
        <taxon>Rhizobium/Agrobacterium group</taxon>
        <taxon>Rhizobium</taxon>
    </lineage>
</organism>
<dbReference type="CDD" id="cd02440">
    <property type="entry name" value="AdoMet_MTases"/>
    <property type="match status" value="1"/>
</dbReference>
<evidence type="ECO:0000256" key="2">
    <source>
        <dbReference type="ARBA" id="ARBA00022679"/>
    </source>
</evidence>
<gene>
    <name evidence="4" type="ORF">G6N76_14145</name>
</gene>
<evidence type="ECO:0000313" key="4">
    <source>
        <dbReference type="EMBL" id="NGO64807.1"/>
    </source>
</evidence>
<dbReference type="GO" id="GO:0032259">
    <property type="term" value="P:methylation"/>
    <property type="evidence" value="ECO:0007669"/>
    <property type="project" value="UniProtKB-KW"/>
</dbReference>
<dbReference type="GO" id="GO:0008168">
    <property type="term" value="F:methyltransferase activity"/>
    <property type="evidence" value="ECO:0007669"/>
    <property type="project" value="UniProtKB-KW"/>
</dbReference>
<dbReference type="EMBL" id="JAAKZH010000004">
    <property type="protein sequence ID" value="NGO64807.1"/>
    <property type="molecule type" value="Genomic_DNA"/>
</dbReference>
<dbReference type="Proteomes" id="UP000477849">
    <property type="component" value="Unassembled WGS sequence"/>
</dbReference>
<dbReference type="InterPro" id="IPR041698">
    <property type="entry name" value="Methyltransf_25"/>
</dbReference>
<protein>
    <submittedName>
        <fullName evidence="4">Class I SAM-dependent methyltransferase</fullName>
    </submittedName>
</protein>
<accession>A0A6M1S669</accession>
<dbReference type="RefSeq" id="WP_163903053.1">
    <property type="nucleotide sequence ID" value="NZ_CP048427.1"/>
</dbReference>
<dbReference type="PANTHER" id="PTHR43861:SF1">
    <property type="entry name" value="TRANS-ACONITATE 2-METHYLTRANSFERASE"/>
    <property type="match status" value="1"/>
</dbReference>
<evidence type="ECO:0000256" key="1">
    <source>
        <dbReference type="ARBA" id="ARBA00022603"/>
    </source>
</evidence>
<keyword evidence="5" id="KW-1185">Reference proteome</keyword>
<dbReference type="SUPFAM" id="SSF53335">
    <property type="entry name" value="S-adenosyl-L-methionine-dependent methyltransferases"/>
    <property type="match status" value="1"/>
</dbReference>
<dbReference type="PANTHER" id="PTHR43861">
    <property type="entry name" value="TRANS-ACONITATE 2-METHYLTRANSFERASE-RELATED"/>
    <property type="match status" value="1"/>
</dbReference>
<dbReference type="Pfam" id="PF13649">
    <property type="entry name" value="Methyltransf_25"/>
    <property type="match status" value="1"/>
</dbReference>
<proteinExistence type="predicted"/>